<evidence type="ECO:0000256" key="1">
    <source>
        <dbReference type="ARBA" id="ARBA00004442"/>
    </source>
</evidence>
<gene>
    <name evidence="8" type="ORF">CLV60_12151</name>
</gene>
<evidence type="ECO:0000256" key="4">
    <source>
        <dbReference type="ARBA" id="ARBA00022452"/>
    </source>
</evidence>
<dbReference type="SUPFAM" id="SSF56954">
    <property type="entry name" value="Outer membrane efflux proteins (OEP)"/>
    <property type="match status" value="1"/>
</dbReference>
<dbReference type="PANTHER" id="PTHR30026:SF20">
    <property type="entry name" value="OUTER MEMBRANE PROTEIN TOLC"/>
    <property type="match status" value="1"/>
</dbReference>
<dbReference type="InterPro" id="IPR051906">
    <property type="entry name" value="TolC-like"/>
</dbReference>
<dbReference type="AlphaFoldDB" id="A0A2P8FIK5"/>
<comment type="caution">
    <text evidence="8">The sequence shown here is derived from an EMBL/GenBank/DDBJ whole genome shotgun (WGS) entry which is preliminary data.</text>
</comment>
<dbReference type="GO" id="GO:0009279">
    <property type="term" value="C:cell outer membrane"/>
    <property type="evidence" value="ECO:0007669"/>
    <property type="project" value="UniProtKB-SubCell"/>
</dbReference>
<dbReference type="PANTHER" id="PTHR30026">
    <property type="entry name" value="OUTER MEMBRANE PROTEIN TOLC"/>
    <property type="match status" value="1"/>
</dbReference>
<proteinExistence type="inferred from homology"/>
<evidence type="ECO:0000313" key="9">
    <source>
        <dbReference type="Proteomes" id="UP000241964"/>
    </source>
</evidence>
<dbReference type="GO" id="GO:0015288">
    <property type="term" value="F:porin activity"/>
    <property type="evidence" value="ECO:0007669"/>
    <property type="project" value="TreeGrafter"/>
</dbReference>
<keyword evidence="4" id="KW-1134">Transmembrane beta strand</keyword>
<keyword evidence="9" id="KW-1185">Reference proteome</keyword>
<dbReference type="OrthoDB" id="976750at2"/>
<keyword evidence="6" id="KW-0472">Membrane</keyword>
<dbReference type="GO" id="GO:1990281">
    <property type="term" value="C:efflux pump complex"/>
    <property type="evidence" value="ECO:0007669"/>
    <property type="project" value="TreeGrafter"/>
</dbReference>
<evidence type="ECO:0000256" key="2">
    <source>
        <dbReference type="ARBA" id="ARBA00007613"/>
    </source>
</evidence>
<dbReference type="Proteomes" id="UP000241964">
    <property type="component" value="Unassembled WGS sequence"/>
</dbReference>
<protein>
    <submittedName>
        <fullName evidence="8">Outer membrane protein TolC</fullName>
    </submittedName>
</protein>
<evidence type="ECO:0000256" key="7">
    <source>
        <dbReference type="ARBA" id="ARBA00023237"/>
    </source>
</evidence>
<sequence>MINGLKIALLTGVMALTAAQLTAQQRPLTIREAYQLARKNYPMIRQQGLIEKTREYSVSNAAKGYLPQLTVQGQATYQSVVTEFKLPVSIPGIEFPNISKDQYKVYGEVNQTIYDGGNVRTQVRSHEANAQVESQKLEVELYKLNERVNQLFFGVLMLDEQLKQNELLKKDINLGIRKVQALIDNGTAFKSNANTLKAELLKADQRAIDLNASRKAYLEMLGMLTAQSLGDSAVLEKPVNLAAGSDINRPELKLYEAQNRSLDVQSQLLDVRNRPKLNFFFQGGYGRPALNILNNGFDPYYITGLRLNWSLSGLYTMKHDRELIRNNRDAIQLQKETFLFNTQLAAKQQNAELDRFGKLLTTDDEIINLRESIKTTAAAQLENGVINTNDFLREVNAEDQARLNKILHGIQRLMSQYSLDNTLGTPIE</sequence>
<evidence type="ECO:0000313" key="8">
    <source>
        <dbReference type="EMBL" id="PSL21555.1"/>
    </source>
</evidence>
<dbReference type="EMBL" id="PYAS01000021">
    <property type="protein sequence ID" value="PSL21555.1"/>
    <property type="molecule type" value="Genomic_DNA"/>
</dbReference>
<comment type="similarity">
    <text evidence="2">Belongs to the outer membrane factor (OMF) (TC 1.B.17) family.</text>
</comment>
<keyword evidence="7" id="KW-0998">Cell outer membrane</keyword>
<evidence type="ECO:0000256" key="5">
    <source>
        <dbReference type="ARBA" id="ARBA00022692"/>
    </source>
</evidence>
<dbReference type="Pfam" id="PF02321">
    <property type="entry name" value="OEP"/>
    <property type="match status" value="1"/>
</dbReference>
<organism evidence="8 9">
    <name type="scientific">Dyadobacter jiangsuensis</name>
    <dbReference type="NCBI Taxonomy" id="1591085"/>
    <lineage>
        <taxon>Bacteria</taxon>
        <taxon>Pseudomonadati</taxon>
        <taxon>Bacteroidota</taxon>
        <taxon>Cytophagia</taxon>
        <taxon>Cytophagales</taxon>
        <taxon>Spirosomataceae</taxon>
        <taxon>Dyadobacter</taxon>
    </lineage>
</organism>
<dbReference type="Gene3D" id="1.20.1600.10">
    <property type="entry name" value="Outer membrane efflux proteins (OEP)"/>
    <property type="match status" value="1"/>
</dbReference>
<dbReference type="RefSeq" id="WP_106599237.1">
    <property type="nucleotide sequence ID" value="NZ_PYAS01000021.1"/>
</dbReference>
<evidence type="ECO:0000256" key="6">
    <source>
        <dbReference type="ARBA" id="ARBA00023136"/>
    </source>
</evidence>
<reference evidence="8 9" key="1">
    <citation type="submission" date="2018-03" db="EMBL/GenBank/DDBJ databases">
        <title>Genomic Encyclopedia of Archaeal and Bacterial Type Strains, Phase II (KMG-II): from individual species to whole genera.</title>
        <authorList>
            <person name="Goeker M."/>
        </authorList>
    </citation>
    <scope>NUCLEOTIDE SEQUENCE [LARGE SCALE GENOMIC DNA]</scope>
    <source>
        <strain evidence="8 9">DSM 29057</strain>
    </source>
</reference>
<dbReference type="GO" id="GO:0015562">
    <property type="term" value="F:efflux transmembrane transporter activity"/>
    <property type="evidence" value="ECO:0007669"/>
    <property type="project" value="InterPro"/>
</dbReference>
<dbReference type="InterPro" id="IPR003423">
    <property type="entry name" value="OMP_efflux"/>
</dbReference>
<comment type="subcellular location">
    <subcellularLocation>
        <location evidence="1">Cell outer membrane</location>
    </subcellularLocation>
</comment>
<accession>A0A2P8FIK5</accession>
<name>A0A2P8FIK5_9BACT</name>
<evidence type="ECO:0000256" key="3">
    <source>
        <dbReference type="ARBA" id="ARBA00022448"/>
    </source>
</evidence>
<keyword evidence="3" id="KW-0813">Transport</keyword>
<keyword evidence="5" id="KW-0812">Transmembrane</keyword>